<organism evidence="6 7">
    <name type="scientific">Bosea robiniae</name>
    <dbReference type="NCBI Taxonomy" id="1036780"/>
    <lineage>
        <taxon>Bacteria</taxon>
        <taxon>Pseudomonadati</taxon>
        <taxon>Pseudomonadota</taxon>
        <taxon>Alphaproteobacteria</taxon>
        <taxon>Hyphomicrobiales</taxon>
        <taxon>Boseaceae</taxon>
        <taxon>Bosea</taxon>
    </lineage>
</organism>
<keyword evidence="2" id="KW-0547">Nucleotide-binding</keyword>
<dbReference type="InterPro" id="IPR020575">
    <property type="entry name" value="Hsp90_N"/>
</dbReference>
<gene>
    <name evidence="6" type="ORF">SAMN05421844_106181</name>
</gene>
<evidence type="ECO:0000256" key="3">
    <source>
        <dbReference type="ARBA" id="ARBA00022840"/>
    </source>
</evidence>
<keyword evidence="7" id="KW-1185">Reference proteome</keyword>
<dbReference type="PRINTS" id="PR00775">
    <property type="entry name" value="HEATSHOCK90"/>
</dbReference>
<proteinExistence type="inferred from homology"/>
<name>A0ABY0P8V3_9HYPH</name>
<reference evidence="6 7" key="1">
    <citation type="submission" date="2016-10" db="EMBL/GenBank/DDBJ databases">
        <authorList>
            <person name="Varghese N."/>
            <person name="Submissions S."/>
        </authorList>
    </citation>
    <scope>NUCLEOTIDE SEQUENCE [LARGE SCALE GENOMIC DNA]</scope>
    <source>
        <strain evidence="6 7">DSM 26672</strain>
    </source>
</reference>
<dbReference type="InterPro" id="IPR001404">
    <property type="entry name" value="Hsp90_fam"/>
</dbReference>
<evidence type="ECO:0000256" key="4">
    <source>
        <dbReference type="ARBA" id="ARBA00023186"/>
    </source>
</evidence>
<dbReference type="Gene3D" id="3.30.565.10">
    <property type="entry name" value="Histidine kinase-like ATPase, C-terminal domain"/>
    <property type="match status" value="1"/>
</dbReference>
<dbReference type="InterPro" id="IPR056471">
    <property type="entry name" value="HD-CE"/>
</dbReference>
<keyword evidence="4" id="KW-0143">Chaperone</keyword>
<accession>A0ABY0P8V3</accession>
<dbReference type="Pfam" id="PF13589">
    <property type="entry name" value="HATPase_c_3"/>
    <property type="match status" value="1"/>
</dbReference>
<dbReference type="Pfam" id="PF24391">
    <property type="entry name" value="HD-CE"/>
    <property type="match status" value="1"/>
</dbReference>
<evidence type="ECO:0000313" key="6">
    <source>
        <dbReference type="EMBL" id="SDG98916.1"/>
    </source>
</evidence>
<protein>
    <submittedName>
        <fullName evidence="6">Histidine kinase-, DNA gyrase B-, and HSP90-like ATPase</fullName>
    </submittedName>
</protein>
<evidence type="ECO:0000313" key="7">
    <source>
        <dbReference type="Proteomes" id="UP000199468"/>
    </source>
</evidence>
<dbReference type="PANTHER" id="PTHR11528">
    <property type="entry name" value="HEAT SHOCK PROTEIN 90 FAMILY MEMBER"/>
    <property type="match status" value="1"/>
</dbReference>
<dbReference type="InterPro" id="IPR036890">
    <property type="entry name" value="HATPase_C_sf"/>
</dbReference>
<dbReference type="RefSeq" id="WP_091859249.1">
    <property type="nucleotide sequence ID" value="NZ_FNBZ01000006.1"/>
</dbReference>
<dbReference type="SUPFAM" id="SSF55874">
    <property type="entry name" value="ATPase domain of HSP90 chaperone/DNA topoisomerase II/histidine kinase"/>
    <property type="match status" value="1"/>
</dbReference>
<evidence type="ECO:0000256" key="2">
    <source>
        <dbReference type="ARBA" id="ARBA00022741"/>
    </source>
</evidence>
<dbReference type="EMBL" id="FNBZ01000006">
    <property type="protein sequence ID" value="SDG98916.1"/>
    <property type="molecule type" value="Genomic_DNA"/>
</dbReference>
<sequence length="906" mass="102395">MYEYRESRLWQAAFNTDNAQTPYQKAAIERLIEAYQRLESRVKPLIENIPQDCHGLTIHDISHCHQLWSVADQICGDNYSINPLEGFVLGAAFLIHDAGLTAAAYPGGLTAIRECSLYKDILSYKRRSQDRDKNRPDSTEYSDTNIEKQTLFETLRELHALRAERLLELKFRHPLVNFDYNLIDDLDLYLDCGDIIGLIAASHHWTFKKLSDRFGDPLTPPAAFSWWTIDAFKLACILRCSDACAIDERRARIMPFILLQPSGVSLDHWDFQARLKPGLLRNGALLFESKIAFNRDNMSSWWTAFDSVSVADRELRDCDKEIRVRIQRQSHHDLKRFAAINAEGANDPERLKQFIKVTGWLPVDTAVRIGNPVSLIEKLGGWALYGNDLIAPARELIQNAADAIRAREHLGTNTVYKGIIEIDILIDEKSDLFSPCKIVISDNGIGMPPEIMHGTLLNFGESLWTSPRLPFTYPGLSTNTNFRPTGQFGIGFYSVFMIADQVSVTSRTWEDGVKCAKTLHFQQGVRSRAELRDFDEKLDTNYVGDRVTSVELNISRPTWIQYVSQQSSSVFDEDDQSKSVFWSNFELTFSRLVFALGVECRLKIGSSAPKTINNTDIFLSSNTEFADRYNNIMIDKRDQRRKLSDSEIPLIRIISSNDGSLHSRGIIDVKEDRGWIHVGGLSVFNRADGLIKGIVACHPGTAARQGGYRVASKAELQEWASQQLRLVFEHELSNEERLAAVAAASTIDVDVSSDALMRVNEDILNIRHYIKSIDRRINLLLPIDRDPLSRKFYEISSNSARHGISLSDIGDLKFDGIITGNHSLNNIYCRISKDLSIESNPNTLFSILIESLKEYGYVFDILGPRDFFLGNYTGPDGGRGRLLDRNLKTGDSISSWGISIEISLTD</sequence>
<comment type="caution">
    <text evidence="6">The sequence shown here is derived from an EMBL/GenBank/DDBJ whole genome shotgun (WGS) entry which is preliminary data.</text>
</comment>
<comment type="similarity">
    <text evidence="1">Belongs to the heat shock protein 90 family.</text>
</comment>
<feature type="domain" description="HD-CE" evidence="5">
    <location>
        <begin position="55"/>
        <end position="316"/>
    </location>
</feature>
<evidence type="ECO:0000256" key="1">
    <source>
        <dbReference type="ARBA" id="ARBA00008239"/>
    </source>
</evidence>
<dbReference type="Proteomes" id="UP000199468">
    <property type="component" value="Unassembled WGS sequence"/>
</dbReference>
<keyword evidence="3" id="KW-0067">ATP-binding</keyword>
<evidence type="ECO:0000259" key="5">
    <source>
        <dbReference type="Pfam" id="PF24391"/>
    </source>
</evidence>